<accession>A0A9X0ZVG8</accession>
<dbReference type="Pfam" id="PF26207">
    <property type="entry name" value="Phage_phiTE_015"/>
    <property type="match status" value="1"/>
</dbReference>
<evidence type="ECO:0000313" key="2">
    <source>
        <dbReference type="Proteomes" id="UP000708805"/>
    </source>
</evidence>
<proteinExistence type="predicted"/>
<gene>
    <name evidence="1" type="ORF">J8641_04355</name>
</gene>
<comment type="caution">
    <text evidence="1">The sequence shown here is derived from an EMBL/GenBank/DDBJ whole genome shotgun (WGS) entry which is preliminary data.</text>
</comment>
<dbReference type="InterPro" id="IPR058601">
    <property type="entry name" value="Phage_phiTE_015-like"/>
</dbReference>
<reference evidence="1" key="1">
    <citation type="submission" date="2021-04" db="EMBL/GenBank/DDBJ databases">
        <title>Genomic characterization of endocarditis-associated Neisseria elongata subsp. nitroreducens.</title>
        <authorList>
            <person name="Schorner M."/>
            <person name="Passarelli-Araujo H."/>
            <person name="Scheffer M."/>
            <person name="Barazzetti F."/>
            <person name="Martins J."/>
            <person name="Machado H."/>
            <person name="Palmeiro J."/>
            <person name="Bazzo M."/>
        </authorList>
    </citation>
    <scope>NUCLEOTIDE SEQUENCE</scope>
    <source>
        <strain evidence="1">Nel_M001</strain>
    </source>
</reference>
<name>A0A9X0ZVG8_NEIEL</name>
<dbReference type="Proteomes" id="UP000708805">
    <property type="component" value="Unassembled WGS sequence"/>
</dbReference>
<sequence length="68" mass="7678">MQHQHNMTCAAGYYDAELIEAERLKFEAWIEGRGDGEWLKSGADCAVPRDYKCVATQSAWEAWLARAA</sequence>
<dbReference type="RefSeq" id="WP_214037496.1">
    <property type="nucleotide sequence ID" value="NZ_JAGJWT010000002.1"/>
</dbReference>
<protein>
    <submittedName>
        <fullName evidence="1">Uncharacterized protein</fullName>
    </submittedName>
</protein>
<organism evidence="1 2">
    <name type="scientific">Neisseria elongata subsp. nitroreducens</name>
    <dbReference type="NCBI Taxonomy" id="90367"/>
    <lineage>
        <taxon>Bacteria</taxon>
        <taxon>Pseudomonadati</taxon>
        <taxon>Pseudomonadota</taxon>
        <taxon>Betaproteobacteria</taxon>
        <taxon>Neisseriales</taxon>
        <taxon>Neisseriaceae</taxon>
        <taxon>Neisseria</taxon>
    </lineage>
</organism>
<evidence type="ECO:0000313" key="1">
    <source>
        <dbReference type="EMBL" id="MBS9340061.1"/>
    </source>
</evidence>
<dbReference type="EMBL" id="JAGJWT010000002">
    <property type="protein sequence ID" value="MBS9340061.1"/>
    <property type="molecule type" value="Genomic_DNA"/>
</dbReference>
<dbReference type="AlphaFoldDB" id="A0A9X0ZVG8"/>